<sequence length="957" mass="104569">MFNFTSLLGAKSSEAASQSLLELDGGIKILVDVGWNDDFDATLLKQLEKHVPTLSFILLTHATSSHLGAYAHCCKHIPLFSRVPVYATEPVIALGRTLLQDVYASTPLAASVLAQSVLSEAVYTFRDHSAPSILLQPPTQVEIAGYFNRIHSLKYSQPHEPSPTPSTPPLSGLTITAYSAGHTLGGTIWHIQYGLESVVYAVDWNQAREHILSGAAWLGGIGASEVIEGLRRPTALICSSKGSQRVALTGGRKKRDELLLQLIKETIQNGGTVLIPSDSSARVLELAYLLEDAWTQAKGDDGTLRQAQLYMASASGNSTIYNARRMLEWMDSDIVREFENQAAQMGKNADDKQAHKTSKAPFEFAFLKVLERKSQVNRALSREGPKVIVASDSSLEWGFSRGFLEYIAHDEKNLVILTERTSPVSKTHQGVGRKLYDVWSERSGIKSLDDASEDPPSKAFGGGGAEITGRHVRVEQLTGQELSVYQQYLAQQRQILTTLNADRGGTTLEVADIAEEDSSESSESTEDEDEEQQGKALNVTAVMAHGRHKLGLTDAELGIDILIRRKGHYDWDVLAKKGRERIFPFVTTKRNQRADEYGDIIRPEDYLRAEEKERDDADGVVDTRNGATKEAAVGEKRKWDEVGADSTPGKRLANGTNKRRRADENRPEPMSGVLMNGDAESEADESEDEEDELTGPVKAIFSTKSISLNLRLAYVDFCGLHDKRSLQMLIPLIRPRKLILVGGEADETMALESDCRQLLSLDTDGTDHSTDILTPAIGVLIDASVDTNAWSVKLSKSLLKRLHWQNVRGLGVVALSACLRSGEEDAVGDIENIKKKLKTGNEPAEGQVQQNGVQVTPILDIVALGMGSISRTAAQPIHVGDIRLADLRKALQAEHNTAEFRGEGTLVINNSVAVRKSGTGRIEVEGMVTLGAMGRLDGTFYATKRKVYDMLAVVSGA</sequence>
<protein>
    <recommendedName>
        <fullName evidence="4">Cleavage and polyadenylation specificity factor subunit 2</fullName>
    </recommendedName>
    <alternativeName>
        <fullName evidence="4">Cleavage and polyadenylation specificity factor 100 kDa subunit</fullName>
    </alternativeName>
</protein>
<evidence type="ECO:0000256" key="1">
    <source>
        <dbReference type="ARBA" id="ARBA00004123"/>
    </source>
</evidence>
<keyword evidence="2 4" id="KW-0507">mRNA processing</keyword>
<feature type="region of interest" description="Disordered" evidence="5">
    <location>
        <begin position="611"/>
        <end position="695"/>
    </location>
</feature>
<dbReference type="InterPro" id="IPR011108">
    <property type="entry name" value="RMMBL"/>
</dbReference>
<dbReference type="EMBL" id="SNSC02000008">
    <property type="protein sequence ID" value="TID22220.1"/>
    <property type="molecule type" value="Genomic_DNA"/>
</dbReference>
<dbReference type="GO" id="GO:0005847">
    <property type="term" value="C:mRNA cleavage and polyadenylation specificity factor complex"/>
    <property type="evidence" value="ECO:0007669"/>
    <property type="project" value="InterPro"/>
</dbReference>
<organism evidence="7 8">
    <name type="scientific">Venturia nashicola</name>
    <dbReference type="NCBI Taxonomy" id="86259"/>
    <lineage>
        <taxon>Eukaryota</taxon>
        <taxon>Fungi</taxon>
        <taxon>Dikarya</taxon>
        <taxon>Ascomycota</taxon>
        <taxon>Pezizomycotina</taxon>
        <taxon>Dothideomycetes</taxon>
        <taxon>Pleosporomycetidae</taxon>
        <taxon>Venturiales</taxon>
        <taxon>Venturiaceae</taxon>
        <taxon>Venturia</taxon>
    </lineage>
</organism>
<dbReference type="CDD" id="cd16293">
    <property type="entry name" value="CPSF2-like_MBL-fold"/>
    <property type="match status" value="1"/>
</dbReference>
<feature type="region of interest" description="Disordered" evidence="5">
    <location>
        <begin position="511"/>
        <end position="534"/>
    </location>
</feature>
<dbReference type="SUPFAM" id="SSF56281">
    <property type="entry name" value="Metallo-hydrolase/oxidoreductase"/>
    <property type="match status" value="1"/>
</dbReference>
<dbReference type="InterPro" id="IPR036866">
    <property type="entry name" value="RibonucZ/Hydroxyglut_hydro"/>
</dbReference>
<dbReference type="SMART" id="SM01027">
    <property type="entry name" value="Beta-Casp"/>
    <property type="match status" value="1"/>
</dbReference>
<feature type="domain" description="Beta-Casp" evidence="6">
    <location>
        <begin position="283"/>
        <end position="435"/>
    </location>
</feature>
<feature type="region of interest" description="Disordered" evidence="5">
    <location>
        <begin position="446"/>
        <end position="465"/>
    </location>
</feature>
<dbReference type="PANTHER" id="PTHR45922:SF1">
    <property type="entry name" value="CLEAVAGE AND POLYADENYLATION SPECIFICITY FACTOR SUBUNIT 2"/>
    <property type="match status" value="1"/>
</dbReference>
<dbReference type="InterPro" id="IPR025069">
    <property type="entry name" value="Cpsf2_C"/>
</dbReference>
<dbReference type="Gene3D" id="3.60.15.10">
    <property type="entry name" value="Ribonuclease Z/Hydroxyacylglutathione hydrolase-like"/>
    <property type="match status" value="1"/>
</dbReference>
<reference evidence="7 8" key="1">
    <citation type="submission" date="2019-04" db="EMBL/GenBank/DDBJ databases">
        <title>High contiguity whole genome sequence and gene annotation resource for two Venturia nashicola isolates.</title>
        <authorList>
            <person name="Prokchorchik M."/>
            <person name="Won K."/>
            <person name="Lee Y."/>
            <person name="Choi E.D."/>
            <person name="Segonzac C."/>
            <person name="Sohn K.H."/>
        </authorList>
    </citation>
    <scope>NUCLEOTIDE SEQUENCE [LARGE SCALE GENOMIC DNA]</scope>
    <source>
        <strain evidence="7 8">PRI2</strain>
    </source>
</reference>
<comment type="caution">
    <text evidence="7">The sequence shown here is derived from an EMBL/GenBank/DDBJ whole genome shotgun (WGS) entry which is preliminary data.</text>
</comment>
<dbReference type="InterPro" id="IPR022712">
    <property type="entry name" value="Beta_Casp"/>
</dbReference>
<gene>
    <name evidence="7" type="ORF">E6O75_ATG11014</name>
</gene>
<dbReference type="Proteomes" id="UP000298493">
    <property type="component" value="Unassembled WGS sequence"/>
</dbReference>
<dbReference type="Pfam" id="PF07521">
    <property type="entry name" value="RMMBL"/>
    <property type="match status" value="1"/>
</dbReference>
<evidence type="ECO:0000256" key="4">
    <source>
        <dbReference type="RuleBase" id="RU365006"/>
    </source>
</evidence>
<name>A0A4Z1PGQ2_9PEZI</name>
<dbReference type="InterPro" id="IPR035639">
    <property type="entry name" value="CPSF2_MBL"/>
</dbReference>
<dbReference type="GO" id="GO:0003723">
    <property type="term" value="F:RNA binding"/>
    <property type="evidence" value="ECO:0007669"/>
    <property type="project" value="UniProtKB-KW"/>
</dbReference>
<dbReference type="AlphaFoldDB" id="A0A4Z1PGQ2"/>
<dbReference type="GO" id="GO:0006397">
    <property type="term" value="P:mRNA processing"/>
    <property type="evidence" value="ECO:0007669"/>
    <property type="project" value="UniProtKB-KW"/>
</dbReference>
<feature type="compositionally biased region" description="Acidic residues" evidence="5">
    <location>
        <begin position="679"/>
        <end position="693"/>
    </location>
</feature>
<comment type="similarity">
    <text evidence="4">Belongs to the metallo-beta-lactamase superfamily. RNA-metabolizing metallo-beta-lactamase-like family. CPSF2/YSH1 subfamily.</text>
</comment>
<keyword evidence="4" id="KW-0694">RNA-binding</keyword>
<evidence type="ECO:0000256" key="3">
    <source>
        <dbReference type="ARBA" id="ARBA00023242"/>
    </source>
</evidence>
<dbReference type="STRING" id="86259.A0A4Z1PGQ2"/>
<feature type="compositionally biased region" description="Acidic residues" evidence="5">
    <location>
        <begin position="512"/>
        <end position="531"/>
    </location>
</feature>
<keyword evidence="8" id="KW-1185">Reference proteome</keyword>
<dbReference type="PANTHER" id="PTHR45922">
    <property type="entry name" value="CLEAVAGE AND POLYADENYLATION SPECIFICITY FACTOR SUBUNIT 2"/>
    <property type="match status" value="1"/>
</dbReference>
<dbReference type="Pfam" id="PF16661">
    <property type="entry name" value="Lactamase_B_6"/>
    <property type="match status" value="1"/>
</dbReference>
<dbReference type="InterPro" id="IPR001279">
    <property type="entry name" value="Metallo-B-lactamas"/>
</dbReference>
<evidence type="ECO:0000259" key="6">
    <source>
        <dbReference type="SMART" id="SM01027"/>
    </source>
</evidence>
<evidence type="ECO:0000256" key="5">
    <source>
        <dbReference type="SAM" id="MobiDB-lite"/>
    </source>
</evidence>
<proteinExistence type="inferred from homology"/>
<accession>A0A4Z1PGQ2</accession>
<dbReference type="Pfam" id="PF13299">
    <property type="entry name" value="CPSF100_C"/>
    <property type="match status" value="1"/>
</dbReference>
<evidence type="ECO:0000313" key="7">
    <source>
        <dbReference type="EMBL" id="TID22220.1"/>
    </source>
</evidence>
<feature type="compositionally biased region" description="Basic and acidic residues" evidence="5">
    <location>
        <begin position="632"/>
        <end position="641"/>
    </location>
</feature>
<dbReference type="Pfam" id="PF10996">
    <property type="entry name" value="Beta-Casp"/>
    <property type="match status" value="1"/>
</dbReference>
<dbReference type="InterPro" id="IPR027075">
    <property type="entry name" value="CPSF2"/>
</dbReference>
<evidence type="ECO:0000313" key="8">
    <source>
        <dbReference type="Proteomes" id="UP000298493"/>
    </source>
</evidence>
<keyword evidence="3 4" id="KW-0539">Nucleus</keyword>
<evidence type="ECO:0000256" key="2">
    <source>
        <dbReference type="ARBA" id="ARBA00022664"/>
    </source>
</evidence>
<comment type="subcellular location">
    <subcellularLocation>
        <location evidence="1 4">Nucleus</location>
    </subcellularLocation>
</comment>